<sequence length="29" mass="3407">MQFDKIFDERLTIPFKLTKAALPVLQKSK</sequence>
<name>A0A3P7JBD8_STRVU</name>
<reference evidence="1 2" key="1">
    <citation type="submission" date="2018-11" db="EMBL/GenBank/DDBJ databases">
        <authorList>
            <consortium name="Pathogen Informatics"/>
        </authorList>
    </citation>
    <scope>NUCLEOTIDE SEQUENCE [LARGE SCALE GENOMIC DNA]</scope>
</reference>
<proteinExistence type="predicted"/>
<gene>
    <name evidence="1" type="ORF">SVUK_LOCUS15644</name>
</gene>
<dbReference type="Proteomes" id="UP000270094">
    <property type="component" value="Unassembled WGS sequence"/>
</dbReference>
<keyword evidence="2" id="KW-1185">Reference proteome</keyword>
<evidence type="ECO:0000313" key="1">
    <source>
        <dbReference type="EMBL" id="VDM80646.1"/>
    </source>
</evidence>
<protein>
    <submittedName>
        <fullName evidence="1">Uncharacterized protein</fullName>
    </submittedName>
</protein>
<evidence type="ECO:0000313" key="2">
    <source>
        <dbReference type="Proteomes" id="UP000270094"/>
    </source>
</evidence>
<dbReference type="EMBL" id="UYYB01109367">
    <property type="protein sequence ID" value="VDM80646.1"/>
    <property type="molecule type" value="Genomic_DNA"/>
</dbReference>
<organism evidence="1 2">
    <name type="scientific">Strongylus vulgaris</name>
    <name type="common">Blood worm</name>
    <dbReference type="NCBI Taxonomy" id="40348"/>
    <lineage>
        <taxon>Eukaryota</taxon>
        <taxon>Metazoa</taxon>
        <taxon>Ecdysozoa</taxon>
        <taxon>Nematoda</taxon>
        <taxon>Chromadorea</taxon>
        <taxon>Rhabditida</taxon>
        <taxon>Rhabditina</taxon>
        <taxon>Rhabditomorpha</taxon>
        <taxon>Strongyloidea</taxon>
        <taxon>Strongylidae</taxon>
        <taxon>Strongylus</taxon>
    </lineage>
</organism>
<accession>A0A3P7JBD8</accession>
<dbReference type="AlphaFoldDB" id="A0A3P7JBD8"/>